<protein>
    <submittedName>
        <fullName evidence="1">Uncharacterized protein</fullName>
    </submittedName>
</protein>
<evidence type="ECO:0000313" key="2">
    <source>
        <dbReference type="Proteomes" id="UP000824469"/>
    </source>
</evidence>
<evidence type="ECO:0000313" key="1">
    <source>
        <dbReference type="EMBL" id="KAH9296723.1"/>
    </source>
</evidence>
<feature type="non-terminal residue" evidence="1">
    <location>
        <position position="1"/>
    </location>
</feature>
<keyword evidence="2" id="KW-1185">Reference proteome</keyword>
<dbReference type="Proteomes" id="UP000824469">
    <property type="component" value="Unassembled WGS sequence"/>
</dbReference>
<proteinExistence type="predicted"/>
<organism evidence="1 2">
    <name type="scientific">Taxus chinensis</name>
    <name type="common">Chinese yew</name>
    <name type="synonym">Taxus wallichiana var. chinensis</name>
    <dbReference type="NCBI Taxonomy" id="29808"/>
    <lineage>
        <taxon>Eukaryota</taxon>
        <taxon>Viridiplantae</taxon>
        <taxon>Streptophyta</taxon>
        <taxon>Embryophyta</taxon>
        <taxon>Tracheophyta</taxon>
        <taxon>Spermatophyta</taxon>
        <taxon>Pinopsida</taxon>
        <taxon>Pinidae</taxon>
        <taxon>Conifers II</taxon>
        <taxon>Cupressales</taxon>
        <taxon>Taxaceae</taxon>
        <taxon>Taxus</taxon>
    </lineage>
</organism>
<dbReference type="EMBL" id="JAHRHJ020000011">
    <property type="protein sequence ID" value="KAH9296723.1"/>
    <property type="molecule type" value="Genomic_DNA"/>
</dbReference>
<sequence>VSQSQCNVLIQCFHAELTFDPDSSELTNIHRELIAKLDVAAISTALRILEMDNAIVVSQNQAQALFNQDSDNYKAWVAKSWLKNPKKGASRLSKTLFWVDFNEELSDFIILLAR</sequence>
<gene>
    <name evidence="1" type="ORF">KI387_044751</name>
</gene>
<accession>A0AA38FBP4</accession>
<name>A0AA38FBP4_TAXCH</name>
<reference evidence="1 2" key="1">
    <citation type="journal article" date="2021" name="Nat. Plants">
        <title>The Taxus genome provides insights into paclitaxel biosynthesis.</title>
        <authorList>
            <person name="Xiong X."/>
            <person name="Gou J."/>
            <person name="Liao Q."/>
            <person name="Li Y."/>
            <person name="Zhou Q."/>
            <person name="Bi G."/>
            <person name="Li C."/>
            <person name="Du R."/>
            <person name="Wang X."/>
            <person name="Sun T."/>
            <person name="Guo L."/>
            <person name="Liang H."/>
            <person name="Lu P."/>
            <person name="Wu Y."/>
            <person name="Zhang Z."/>
            <person name="Ro D.K."/>
            <person name="Shang Y."/>
            <person name="Huang S."/>
            <person name="Yan J."/>
        </authorList>
    </citation>
    <scope>NUCLEOTIDE SEQUENCE [LARGE SCALE GENOMIC DNA]</scope>
    <source>
        <strain evidence="1">Ta-2019</strain>
    </source>
</reference>
<comment type="caution">
    <text evidence="1">The sequence shown here is derived from an EMBL/GenBank/DDBJ whole genome shotgun (WGS) entry which is preliminary data.</text>
</comment>
<dbReference type="AlphaFoldDB" id="A0AA38FBP4"/>
<feature type="non-terminal residue" evidence="1">
    <location>
        <position position="114"/>
    </location>
</feature>